<reference evidence="1" key="1">
    <citation type="submission" date="2022-09" db="EMBL/GenBank/DDBJ databases">
        <title>Tahibacter sp. nov., isolated from a fresh water.</title>
        <authorList>
            <person name="Baek J.H."/>
            <person name="Lee J.K."/>
            <person name="Kim J.M."/>
            <person name="Jeon C.O."/>
        </authorList>
    </citation>
    <scope>NUCLEOTIDE SEQUENCE</scope>
    <source>
        <strain evidence="1">W38</strain>
    </source>
</reference>
<proteinExistence type="predicted"/>
<evidence type="ECO:0000313" key="1">
    <source>
        <dbReference type="EMBL" id="UXI70293.1"/>
    </source>
</evidence>
<evidence type="ECO:0000313" key="2">
    <source>
        <dbReference type="Proteomes" id="UP001064632"/>
    </source>
</evidence>
<dbReference type="Proteomes" id="UP001064632">
    <property type="component" value="Chromosome"/>
</dbReference>
<gene>
    <name evidence="1" type="ORF">N4264_11850</name>
</gene>
<accession>A0ABY6BJU8</accession>
<sequence length="303" mass="34055">MGSFVILVVGDDYREQLDALLGEPTAEFTYKNVLADATRLFGTRNKAPLLKVAQERYGIVPLVNNREPRPGMDYGWIRFDARGAICEIQALVDPGGNLWKPRPEPPFLSYSSSSDGWLLKEGAIGATFANRGPSGVATGWAGSARKRDIALDVMRQTVLSAAGALWDAAHAVRGTLEWIPYNVFWERYQDAAEDRYKLAIDAWRSQPLVAAMRAANREFQPIPIGPPSDTRFFGLGPLWPHRDVDLDRYLLPREEFLAAYGIRQIATFYEVVRNGHWGRDVDERELFDTLADDDLLTLVFVTH</sequence>
<name>A0ABY6BJU8_9GAMM</name>
<protein>
    <submittedName>
        <fullName evidence="1">Uncharacterized protein</fullName>
    </submittedName>
</protein>
<dbReference type="RefSeq" id="WP_261697244.1">
    <property type="nucleotide sequence ID" value="NZ_CP104694.1"/>
</dbReference>
<dbReference type="EMBL" id="CP104694">
    <property type="protein sequence ID" value="UXI70293.1"/>
    <property type="molecule type" value="Genomic_DNA"/>
</dbReference>
<organism evidence="1 2">
    <name type="scientific">Tahibacter amnicola</name>
    <dbReference type="NCBI Taxonomy" id="2976241"/>
    <lineage>
        <taxon>Bacteria</taxon>
        <taxon>Pseudomonadati</taxon>
        <taxon>Pseudomonadota</taxon>
        <taxon>Gammaproteobacteria</taxon>
        <taxon>Lysobacterales</taxon>
        <taxon>Rhodanobacteraceae</taxon>
        <taxon>Tahibacter</taxon>
    </lineage>
</organism>
<keyword evidence="2" id="KW-1185">Reference proteome</keyword>